<keyword evidence="1" id="KW-0472">Membrane</keyword>
<evidence type="ECO:0000256" key="1">
    <source>
        <dbReference type="SAM" id="Phobius"/>
    </source>
</evidence>
<evidence type="ECO:0000313" key="3">
    <source>
        <dbReference type="Proteomes" id="UP000270261"/>
    </source>
</evidence>
<reference evidence="2 3" key="1">
    <citation type="submission" date="2018-11" db="EMBL/GenBank/DDBJ databases">
        <title>Genome sequencing of Lautropia sp. KCOM 2505 (= ChDC F240).</title>
        <authorList>
            <person name="Kook J.-K."/>
            <person name="Park S.-N."/>
            <person name="Lim Y.K."/>
        </authorList>
    </citation>
    <scope>NUCLEOTIDE SEQUENCE [LARGE SCALE GENOMIC DNA]</scope>
    <source>
        <strain evidence="2 3">KCOM 2505</strain>
    </source>
</reference>
<gene>
    <name evidence="2" type="ORF">EHV23_07145</name>
</gene>
<dbReference type="RefSeq" id="WP_125095319.1">
    <property type="nucleotide sequence ID" value="NZ_RRUE01000001.1"/>
</dbReference>
<protein>
    <submittedName>
        <fullName evidence="2">Uncharacterized protein</fullName>
    </submittedName>
</protein>
<accession>A0A426FT56</accession>
<dbReference type="Proteomes" id="UP000270261">
    <property type="component" value="Unassembled WGS sequence"/>
</dbReference>
<sequence length="178" mass="19427">MSESLQIQVSHADVGRRFDQLVIGLVVLAIGLTWLSGPGNPWRFAGFAALLGLSWLLPRVFNASRRAGACNPASLCAQARVQYRQPEALQFLDDGMLLVRWQPDGDWATAVELRTLWLGPLLHVAAGTSPASSTHAAAEALNQPLQRGSCLLWLPRLGTADAAAVRRWLVWRRRGGRG</sequence>
<feature type="transmembrane region" description="Helical" evidence="1">
    <location>
        <begin position="21"/>
        <end position="37"/>
    </location>
</feature>
<dbReference type="EMBL" id="RRUE01000001">
    <property type="protein sequence ID" value="RRN45892.1"/>
    <property type="molecule type" value="Genomic_DNA"/>
</dbReference>
<feature type="transmembrane region" description="Helical" evidence="1">
    <location>
        <begin position="43"/>
        <end position="61"/>
    </location>
</feature>
<dbReference type="AlphaFoldDB" id="A0A426FT56"/>
<keyword evidence="1" id="KW-0812">Transmembrane</keyword>
<keyword evidence="1" id="KW-1133">Transmembrane helix</keyword>
<evidence type="ECO:0000313" key="2">
    <source>
        <dbReference type="EMBL" id="RRN45892.1"/>
    </source>
</evidence>
<comment type="caution">
    <text evidence="2">The sequence shown here is derived from an EMBL/GenBank/DDBJ whole genome shotgun (WGS) entry which is preliminary data.</text>
</comment>
<dbReference type="OrthoDB" id="9977063at2"/>
<organism evidence="2 3">
    <name type="scientific">Lautropia dentalis</name>
    <dbReference type="NCBI Taxonomy" id="2490857"/>
    <lineage>
        <taxon>Bacteria</taxon>
        <taxon>Pseudomonadati</taxon>
        <taxon>Pseudomonadota</taxon>
        <taxon>Betaproteobacteria</taxon>
        <taxon>Burkholderiales</taxon>
        <taxon>Burkholderiaceae</taxon>
        <taxon>Lautropia</taxon>
    </lineage>
</organism>
<name>A0A426FT56_9BURK</name>
<keyword evidence="3" id="KW-1185">Reference proteome</keyword>
<proteinExistence type="predicted"/>